<evidence type="ECO:0000256" key="1">
    <source>
        <dbReference type="SAM" id="SignalP"/>
    </source>
</evidence>
<dbReference type="Pfam" id="PF01547">
    <property type="entry name" value="SBP_bac_1"/>
    <property type="match status" value="1"/>
</dbReference>
<dbReference type="AlphaFoldDB" id="A0A3M2J625"/>
<dbReference type="Gene3D" id="3.40.190.10">
    <property type="entry name" value="Periplasmic binding protein-like II"/>
    <property type="match status" value="2"/>
</dbReference>
<keyword evidence="3" id="KW-1185">Reference proteome</keyword>
<dbReference type="EMBL" id="RFFI01000084">
    <property type="protein sequence ID" value="RMI06983.1"/>
    <property type="molecule type" value="Genomic_DNA"/>
</dbReference>
<dbReference type="PANTHER" id="PTHR43649">
    <property type="entry name" value="ARABINOSE-BINDING PROTEIN-RELATED"/>
    <property type="match status" value="1"/>
</dbReference>
<dbReference type="RefSeq" id="WP_122150090.1">
    <property type="nucleotide sequence ID" value="NZ_RFFI01000084.1"/>
</dbReference>
<name>A0A3M2J625_9CELL</name>
<dbReference type="PROSITE" id="PS51257">
    <property type="entry name" value="PROKAR_LIPOPROTEIN"/>
    <property type="match status" value="1"/>
</dbReference>
<gene>
    <name evidence="2" type="ORF">EBM89_14285</name>
</gene>
<accession>A0A3M2J625</accession>
<dbReference type="InterPro" id="IPR006059">
    <property type="entry name" value="SBP"/>
</dbReference>
<organism evidence="2 3">
    <name type="scientific">Cellulomonas triticagri</name>
    <dbReference type="NCBI Taxonomy" id="2483352"/>
    <lineage>
        <taxon>Bacteria</taxon>
        <taxon>Bacillati</taxon>
        <taxon>Actinomycetota</taxon>
        <taxon>Actinomycetes</taxon>
        <taxon>Micrococcales</taxon>
        <taxon>Cellulomonadaceae</taxon>
        <taxon>Cellulomonas</taxon>
    </lineage>
</organism>
<dbReference type="OrthoDB" id="7918484at2"/>
<feature type="signal peptide" evidence="1">
    <location>
        <begin position="1"/>
        <end position="22"/>
    </location>
</feature>
<protein>
    <submittedName>
        <fullName evidence="2">Extracellular solute-binding protein</fullName>
    </submittedName>
</protein>
<reference evidence="2 3" key="1">
    <citation type="submission" date="2018-10" db="EMBL/GenBank/DDBJ databases">
        <title>Isolation, diversity and antifungal activity of actinobacteria from wheat.</title>
        <authorList>
            <person name="Han C."/>
        </authorList>
    </citation>
    <scope>NUCLEOTIDE SEQUENCE [LARGE SCALE GENOMIC DNA]</scope>
    <source>
        <strain evidence="2 3">NEAU-YY56</strain>
    </source>
</reference>
<proteinExistence type="predicted"/>
<sequence>MARRTAAAVLAGGIALALAACAGGSGGSGGPGSGDGATGEITFTWWGNEERAAQFEQALDLFTEEHPDIEVLRNFNSWADYWTARNTEAAGRSLPDVVMMDVGYLGQYAQKDLFLDLSEYEGDTLDTSGFSDTLLGSGTVDDRLLGVPLGSGVWSMMYNKDLLDGLGVEYPTDAMDWDDFADWSREVNEAGAAVSPTQYGAEDPTGSLPSFMYHLMQDGNEVFTEDGQAAFTEEDVVDFLETGDEQREDGTYFPAERSAALTPLGGFGAGQVATWFNWSTVLTQGVADTGTENLGMVTPPLEPGADSHVLSEKASMLLTVASTTEKPEAAVTLVDFLANSPEVAAIFGTSLGTPATQERRDAVDKSAADVVVDAYLADVADQVTVSYPLLPVGYGSIEAKWVELHEQIRYGQITSEEFATELFAEMSLALNG</sequence>
<dbReference type="SUPFAM" id="SSF53850">
    <property type="entry name" value="Periplasmic binding protein-like II"/>
    <property type="match status" value="1"/>
</dbReference>
<dbReference type="InterPro" id="IPR050490">
    <property type="entry name" value="Bact_solute-bd_prot1"/>
</dbReference>
<dbReference type="PANTHER" id="PTHR43649:SF30">
    <property type="entry name" value="ABC TRANSPORTER SUBSTRATE-BINDING PROTEIN"/>
    <property type="match status" value="1"/>
</dbReference>
<keyword evidence="1" id="KW-0732">Signal</keyword>
<evidence type="ECO:0000313" key="3">
    <source>
        <dbReference type="Proteomes" id="UP000269289"/>
    </source>
</evidence>
<evidence type="ECO:0000313" key="2">
    <source>
        <dbReference type="EMBL" id="RMI06983.1"/>
    </source>
</evidence>
<feature type="chain" id="PRO_5038925328" evidence="1">
    <location>
        <begin position="23"/>
        <end position="432"/>
    </location>
</feature>
<comment type="caution">
    <text evidence="2">The sequence shown here is derived from an EMBL/GenBank/DDBJ whole genome shotgun (WGS) entry which is preliminary data.</text>
</comment>
<dbReference type="Proteomes" id="UP000269289">
    <property type="component" value="Unassembled WGS sequence"/>
</dbReference>